<proteinExistence type="predicted"/>
<sequence length="226" mass="25379">MLTTRQWLGLDCTHVVNVDQRHRLHPKAAQAFSALQQAAQDDGVDCQLVSGFRDFHHQARIWNNKWLGITVIRDLNDNPVSASDLTDVEKLHHILTFSALPGGSRHHWGTDMDVFDRQQVTQRNHDFQLISAEYDTDGPCATLNQWLTEHAAQFGFTRPYQTYTGGVAVEPWHLSYSPVAQQIEGLLDVQPLADAIAEQDIAGKACILAHIEALFSRYTLNQGDTP</sequence>
<dbReference type="InterPro" id="IPR009045">
    <property type="entry name" value="Zn_M74/Hedgehog-like"/>
</dbReference>
<dbReference type="InterPro" id="IPR052179">
    <property type="entry name" value="DD-CPase-like"/>
</dbReference>
<evidence type="ECO:0000313" key="2">
    <source>
        <dbReference type="EMBL" id="MCC2615996.1"/>
    </source>
</evidence>
<dbReference type="PANTHER" id="PTHR34385:SF1">
    <property type="entry name" value="PEPTIDOGLYCAN L-ALANYL-D-GLUTAMATE ENDOPEPTIDASE CWLK"/>
    <property type="match status" value="1"/>
</dbReference>
<evidence type="ECO:0000259" key="1">
    <source>
        <dbReference type="Pfam" id="PF02557"/>
    </source>
</evidence>
<dbReference type="Gene3D" id="3.30.1380.10">
    <property type="match status" value="1"/>
</dbReference>
<dbReference type="SUPFAM" id="SSF55166">
    <property type="entry name" value="Hedgehog/DD-peptidase"/>
    <property type="match status" value="1"/>
</dbReference>
<dbReference type="CDD" id="cd14847">
    <property type="entry name" value="DD-carboxypeptidase_like"/>
    <property type="match status" value="1"/>
</dbReference>
<gene>
    <name evidence="2" type="ORF">LJ739_07060</name>
</gene>
<dbReference type="Pfam" id="PF02557">
    <property type="entry name" value="VanY"/>
    <property type="match status" value="1"/>
</dbReference>
<dbReference type="EMBL" id="JAJEWP010000001">
    <property type="protein sequence ID" value="MCC2615996.1"/>
    <property type="molecule type" value="Genomic_DNA"/>
</dbReference>
<accession>A0ABS8G7E5</accession>
<organism evidence="2 3">
    <name type="scientific">Fluctibacter halophilus</name>
    <dbReference type="NCBI Taxonomy" id="226011"/>
    <lineage>
        <taxon>Bacteria</taxon>
        <taxon>Pseudomonadati</taxon>
        <taxon>Pseudomonadota</taxon>
        <taxon>Gammaproteobacteria</taxon>
        <taxon>Alteromonadales</taxon>
        <taxon>Alteromonadaceae</taxon>
        <taxon>Fluctibacter</taxon>
    </lineage>
</organism>
<dbReference type="RefSeq" id="WP_229158511.1">
    <property type="nucleotide sequence ID" value="NZ_JAJEWP010000001.1"/>
</dbReference>
<reference evidence="2 3" key="1">
    <citation type="submission" date="2021-10" db="EMBL/GenBank/DDBJ databases">
        <title>Draft genome of Aestuariibacter halophilus JC2043.</title>
        <authorList>
            <person name="Emsley S.A."/>
            <person name="Pfannmuller K.M."/>
            <person name="Ushijima B."/>
            <person name="Saw J.H."/>
            <person name="Videau P."/>
        </authorList>
    </citation>
    <scope>NUCLEOTIDE SEQUENCE [LARGE SCALE GENOMIC DNA]</scope>
    <source>
        <strain evidence="2 3">JC2043</strain>
    </source>
</reference>
<name>A0ABS8G7E5_9ALTE</name>
<dbReference type="PANTHER" id="PTHR34385">
    <property type="entry name" value="D-ALANYL-D-ALANINE CARBOXYPEPTIDASE"/>
    <property type="match status" value="1"/>
</dbReference>
<dbReference type="InterPro" id="IPR003709">
    <property type="entry name" value="VanY-like_core_dom"/>
</dbReference>
<keyword evidence="3" id="KW-1185">Reference proteome</keyword>
<comment type="caution">
    <text evidence="2">The sequence shown here is derived from an EMBL/GenBank/DDBJ whole genome shotgun (WGS) entry which is preliminary data.</text>
</comment>
<feature type="domain" description="D-alanyl-D-alanine carboxypeptidase-like core" evidence="1">
    <location>
        <begin position="22"/>
        <end position="178"/>
    </location>
</feature>
<evidence type="ECO:0000313" key="3">
    <source>
        <dbReference type="Proteomes" id="UP001520878"/>
    </source>
</evidence>
<dbReference type="Proteomes" id="UP001520878">
    <property type="component" value="Unassembled WGS sequence"/>
</dbReference>
<protein>
    <submittedName>
        <fullName evidence="2">M15 family metallopeptidase</fullName>
    </submittedName>
</protein>